<accession>A0A1J5TNN8</accession>
<reference evidence="1" key="1">
    <citation type="submission" date="2016-10" db="EMBL/GenBank/DDBJ databases">
        <title>Sequence of Gallionella enrichment culture.</title>
        <authorList>
            <person name="Poehlein A."/>
            <person name="Muehling M."/>
            <person name="Daniel R."/>
        </authorList>
    </citation>
    <scope>NUCLEOTIDE SEQUENCE</scope>
</reference>
<sequence length="115" mass="13453">MIEKWKAFLPQEYSDLAIKPIAFERNTEPSVNADKIIGFDAQGKGCFYYHSYTLTEEGFDIDEFPILINVYYERVVAWRIPEGRWVQVKSYSDKLDSCKQHLVTLPVELIDSMPR</sequence>
<protein>
    <submittedName>
        <fullName evidence="1">Uncharacterized protein</fullName>
    </submittedName>
</protein>
<gene>
    <name evidence="1" type="ORF">GALL_20860</name>
</gene>
<comment type="caution">
    <text evidence="1">The sequence shown here is derived from an EMBL/GenBank/DDBJ whole genome shotgun (WGS) entry which is preliminary data.</text>
</comment>
<dbReference type="AlphaFoldDB" id="A0A1J5TNN8"/>
<proteinExistence type="predicted"/>
<evidence type="ECO:0000313" key="1">
    <source>
        <dbReference type="EMBL" id="OIR17864.1"/>
    </source>
</evidence>
<organism evidence="1">
    <name type="scientific">mine drainage metagenome</name>
    <dbReference type="NCBI Taxonomy" id="410659"/>
    <lineage>
        <taxon>unclassified sequences</taxon>
        <taxon>metagenomes</taxon>
        <taxon>ecological metagenomes</taxon>
    </lineage>
</organism>
<name>A0A1J5TNN8_9ZZZZ</name>
<dbReference type="EMBL" id="MLJW01000004">
    <property type="protein sequence ID" value="OIR17864.1"/>
    <property type="molecule type" value="Genomic_DNA"/>
</dbReference>